<evidence type="ECO:0000313" key="1">
    <source>
        <dbReference type="EMBL" id="GFR06054.1"/>
    </source>
</evidence>
<dbReference type="Proteomes" id="UP000887116">
    <property type="component" value="Unassembled WGS sequence"/>
</dbReference>
<reference evidence="1" key="1">
    <citation type="submission" date="2020-07" db="EMBL/GenBank/DDBJ databases">
        <title>Multicomponent nature underlies the extraordinary mechanical properties of spider dragline silk.</title>
        <authorList>
            <person name="Kono N."/>
            <person name="Nakamura H."/>
            <person name="Mori M."/>
            <person name="Yoshida Y."/>
            <person name="Ohtoshi R."/>
            <person name="Malay A.D."/>
            <person name="Moran D.A.P."/>
            <person name="Tomita M."/>
            <person name="Numata K."/>
            <person name="Arakawa K."/>
        </authorList>
    </citation>
    <scope>NUCLEOTIDE SEQUENCE</scope>
</reference>
<comment type="caution">
    <text evidence="1">The sequence shown here is derived from an EMBL/GenBank/DDBJ whole genome shotgun (WGS) entry which is preliminary data.</text>
</comment>
<organism evidence="1 2">
    <name type="scientific">Trichonephila clavata</name>
    <name type="common">Joro spider</name>
    <name type="synonym">Nephila clavata</name>
    <dbReference type="NCBI Taxonomy" id="2740835"/>
    <lineage>
        <taxon>Eukaryota</taxon>
        <taxon>Metazoa</taxon>
        <taxon>Ecdysozoa</taxon>
        <taxon>Arthropoda</taxon>
        <taxon>Chelicerata</taxon>
        <taxon>Arachnida</taxon>
        <taxon>Araneae</taxon>
        <taxon>Araneomorphae</taxon>
        <taxon>Entelegynae</taxon>
        <taxon>Araneoidea</taxon>
        <taxon>Nephilidae</taxon>
        <taxon>Trichonephila</taxon>
    </lineage>
</organism>
<proteinExistence type="predicted"/>
<dbReference type="AlphaFoldDB" id="A0A8X6LG84"/>
<accession>A0A8X6LG84</accession>
<dbReference type="OrthoDB" id="10538007at2759"/>
<keyword evidence="2" id="KW-1185">Reference proteome</keyword>
<gene>
    <name evidence="1" type="ORF">TNCT_487181</name>
</gene>
<name>A0A8X6LG84_TRICU</name>
<evidence type="ECO:0000313" key="2">
    <source>
        <dbReference type="Proteomes" id="UP000887116"/>
    </source>
</evidence>
<sequence>MVAITLLAEGVTLNFFVVGDLRVFLLLSRFFACEDKMLKPNFVPGKDMIDEVLTVRLVTLKKCESAHDPCGFVLIG</sequence>
<protein>
    <submittedName>
        <fullName evidence="1">Uncharacterized protein</fullName>
    </submittedName>
</protein>
<dbReference type="EMBL" id="BMAO01016064">
    <property type="protein sequence ID" value="GFR06054.1"/>
    <property type="molecule type" value="Genomic_DNA"/>
</dbReference>